<evidence type="ECO:0000256" key="1">
    <source>
        <dbReference type="ARBA" id="ARBA00004556"/>
    </source>
</evidence>
<gene>
    <name evidence="4" type="ORF">Baya_16400</name>
</gene>
<keyword evidence="5" id="KW-1185">Reference proteome</keyword>
<reference evidence="4 5" key="1">
    <citation type="journal article" date="2019" name="Genome Biol. Evol.">
        <title>Whole-Genome Sequencing of the Giant Devil Catfish, Bagarius yarrelli.</title>
        <authorList>
            <person name="Jiang W."/>
            <person name="Lv Y."/>
            <person name="Cheng L."/>
            <person name="Yang K."/>
            <person name="Chao B."/>
            <person name="Wang X."/>
            <person name="Li Y."/>
            <person name="Pan X."/>
            <person name="You X."/>
            <person name="Zhang Y."/>
            <person name="Yang J."/>
            <person name="Li J."/>
            <person name="Zhang X."/>
            <person name="Liu S."/>
            <person name="Sun C."/>
            <person name="Yang J."/>
            <person name="Shi Q."/>
        </authorList>
    </citation>
    <scope>NUCLEOTIDE SEQUENCE [LARGE SCALE GENOMIC DNA]</scope>
    <source>
        <strain evidence="4">JWS20170419001</strain>
        <tissue evidence="4">Muscle</tissue>
    </source>
</reference>
<sequence>MGWKIDLSPLTKDEAQHVLKVVRRDMKLRKKEETRLSDLTHELQEEGAHCLLLAKQHGFNKQCCIRCCGPFSFIIKPRHVCLYCHYNVCKACCFYSICNSTRNRKGTTASWDPSGGFQMASCV</sequence>
<dbReference type="PANTHER" id="PTHR14555">
    <property type="entry name" value="MYELIN-ASSOCIATED OLIGODENDROCYTIC BASIC PROTEIN MOBP -RELATED"/>
    <property type="match status" value="1"/>
</dbReference>
<dbReference type="GO" id="GO:0006886">
    <property type="term" value="P:intracellular protein transport"/>
    <property type="evidence" value="ECO:0007669"/>
    <property type="project" value="InterPro"/>
</dbReference>
<dbReference type="InterPro" id="IPR011011">
    <property type="entry name" value="Znf_FYVE_PHD"/>
</dbReference>
<evidence type="ECO:0000259" key="3">
    <source>
        <dbReference type="PROSITE" id="PS50916"/>
    </source>
</evidence>
<dbReference type="AlphaFoldDB" id="A0A556VVA3"/>
<dbReference type="Gene3D" id="3.30.40.10">
    <property type="entry name" value="Zinc/RING finger domain, C3HC4 (zinc finger)"/>
    <property type="match status" value="1"/>
</dbReference>
<dbReference type="GO" id="GO:0003779">
    <property type="term" value="F:actin binding"/>
    <property type="evidence" value="ECO:0007669"/>
    <property type="project" value="TreeGrafter"/>
</dbReference>
<dbReference type="Pfam" id="PF02318">
    <property type="entry name" value="FYVE_2"/>
    <property type="match status" value="1"/>
</dbReference>
<dbReference type="GO" id="GO:0017022">
    <property type="term" value="F:myosin binding"/>
    <property type="evidence" value="ECO:0007669"/>
    <property type="project" value="TreeGrafter"/>
</dbReference>
<dbReference type="InterPro" id="IPR051745">
    <property type="entry name" value="Intracell_Transport_Effector"/>
</dbReference>
<dbReference type="SUPFAM" id="SSF57903">
    <property type="entry name" value="FYVE/PHD zinc finger"/>
    <property type="match status" value="1"/>
</dbReference>
<protein>
    <submittedName>
        <fullName evidence="4">Rab effector MyRIP</fullName>
    </submittedName>
</protein>
<evidence type="ECO:0000313" key="5">
    <source>
        <dbReference type="Proteomes" id="UP000319801"/>
    </source>
</evidence>
<proteinExistence type="predicted"/>
<dbReference type="PANTHER" id="PTHR14555:SF6">
    <property type="entry name" value="RAB EFFECTOR MYRIP"/>
    <property type="match status" value="1"/>
</dbReference>
<dbReference type="GO" id="GO:0030864">
    <property type="term" value="C:cortical actin cytoskeleton"/>
    <property type="evidence" value="ECO:0007669"/>
    <property type="project" value="TreeGrafter"/>
</dbReference>
<comment type="caution">
    <text evidence="4">The sequence shown here is derived from an EMBL/GenBank/DDBJ whole genome shotgun (WGS) entry which is preliminary data.</text>
</comment>
<dbReference type="GO" id="GO:0048471">
    <property type="term" value="C:perinuclear region of cytoplasm"/>
    <property type="evidence" value="ECO:0007669"/>
    <property type="project" value="UniProtKB-SubCell"/>
</dbReference>
<evidence type="ECO:0000256" key="2">
    <source>
        <dbReference type="ARBA" id="ARBA00022490"/>
    </source>
</evidence>
<evidence type="ECO:0000313" key="4">
    <source>
        <dbReference type="EMBL" id="TTV25979.1"/>
    </source>
</evidence>
<feature type="domain" description="RabBD" evidence="3">
    <location>
        <begin position="4"/>
        <end position="115"/>
    </location>
</feature>
<dbReference type="GO" id="GO:0031267">
    <property type="term" value="F:small GTPase binding"/>
    <property type="evidence" value="ECO:0007669"/>
    <property type="project" value="InterPro"/>
</dbReference>
<keyword evidence="2" id="KW-0963">Cytoplasm</keyword>
<dbReference type="InterPro" id="IPR041282">
    <property type="entry name" value="FYVE_2"/>
</dbReference>
<dbReference type="PROSITE" id="PS50916">
    <property type="entry name" value="RABBD"/>
    <property type="match status" value="1"/>
</dbReference>
<name>A0A556VVA3_BAGYA</name>
<dbReference type="EMBL" id="VCAZ01000295">
    <property type="protein sequence ID" value="TTV25979.1"/>
    <property type="molecule type" value="Genomic_DNA"/>
</dbReference>
<organism evidence="4 5">
    <name type="scientific">Bagarius yarrelli</name>
    <name type="common">Goonch</name>
    <name type="synonym">Bagrus yarrelli</name>
    <dbReference type="NCBI Taxonomy" id="175774"/>
    <lineage>
        <taxon>Eukaryota</taxon>
        <taxon>Metazoa</taxon>
        <taxon>Chordata</taxon>
        <taxon>Craniata</taxon>
        <taxon>Vertebrata</taxon>
        <taxon>Euteleostomi</taxon>
        <taxon>Actinopterygii</taxon>
        <taxon>Neopterygii</taxon>
        <taxon>Teleostei</taxon>
        <taxon>Ostariophysi</taxon>
        <taxon>Siluriformes</taxon>
        <taxon>Sisoridae</taxon>
        <taxon>Sisorinae</taxon>
        <taxon>Bagarius</taxon>
    </lineage>
</organism>
<dbReference type="InterPro" id="IPR010911">
    <property type="entry name" value="Rab_BD"/>
</dbReference>
<dbReference type="Proteomes" id="UP000319801">
    <property type="component" value="Unassembled WGS sequence"/>
</dbReference>
<dbReference type="InterPro" id="IPR013083">
    <property type="entry name" value="Znf_RING/FYVE/PHD"/>
</dbReference>
<accession>A0A556VVA3</accession>
<comment type="subcellular location">
    <subcellularLocation>
        <location evidence="1">Cytoplasm</location>
        <location evidence="1">Perinuclear region</location>
    </subcellularLocation>
</comment>
<dbReference type="OrthoDB" id="10072397at2759"/>